<dbReference type="EMBL" id="CP102381">
    <property type="protein sequence ID" value="WEJ63564.1"/>
    <property type="molecule type" value="Genomic_DNA"/>
</dbReference>
<reference evidence="4 5" key="1">
    <citation type="submission" date="2022-06" db="EMBL/GenBank/DDBJ databases">
        <title>Thiomicrohabdus sp. nov, an obligately chemolithoautotrophic, sulfur-oxidizing bacterium isolated from beach of Guanyin Mountain. Amoy.</title>
        <authorList>
            <person name="Zhu H."/>
        </authorList>
    </citation>
    <scope>NUCLEOTIDE SEQUENCE [LARGE SCALE GENOMIC DNA]</scope>
    <source>
        <strain evidence="4 5">XGS-01</strain>
    </source>
</reference>
<dbReference type="PANTHER" id="PTHR10204:SF34">
    <property type="entry name" value="NAD(P)H DEHYDROGENASE [QUINONE] 1 ISOFORM 1"/>
    <property type="match status" value="1"/>
</dbReference>
<dbReference type="PANTHER" id="PTHR10204">
    <property type="entry name" value="NAD P H OXIDOREDUCTASE-RELATED"/>
    <property type="match status" value="1"/>
</dbReference>
<evidence type="ECO:0000313" key="5">
    <source>
        <dbReference type="Proteomes" id="UP001222275"/>
    </source>
</evidence>
<name>A0ABY8CC51_9GAMM</name>
<sequence>MSKRILIIQGHPDSTHPHFGHTLAKAYATGAEQAGHQLKTLNVAKLNFSLLSSEQEFENQSPSNDIIGAQDAIMWAEHIVILYPLWLGTMPAILKGFWEQVLRPGFAMTSGDRNSWPKKLLKGRSARIVVTMGMPALIYRWFYGAHSLKNLKRNILKFCGISPIKDTLIGSIENMTESKRKTWLKMLNELGKQAR</sequence>
<keyword evidence="5" id="KW-1185">Reference proteome</keyword>
<protein>
    <submittedName>
        <fullName evidence="4">NAD(P)H-dependent oxidoreductase</fullName>
    </submittedName>
</protein>
<accession>A0ABY8CC51</accession>
<comment type="similarity">
    <text evidence="1">Belongs to the NAD(P)H dehydrogenase (quinone) family.</text>
</comment>
<evidence type="ECO:0000256" key="1">
    <source>
        <dbReference type="ARBA" id="ARBA00006252"/>
    </source>
</evidence>
<dbReference type="Gene3D" id="3.40.50.360">
    <property type="match status" value="1"/>
</dbReference>
<dbReference type="SUPFAM" id="SSF52218">
    <property type="entry name" value="Flavoproteins"/>
    <property type="match status" value="1"/>
</dbReference>
<keyword evidence="2" id="KW-0560">Oxidoreductase</keyword>
<dbReference type="InterPro" id="IPR051545">
    <property type="entry name" value="NAD(P)H_dehydrogenase_qn"/>
</dbReference>
<evidence type="ECO:0000256" key="2">
    <source>
        <dbReference type="ARBA" id="ARBA00023002"/>
    </source>
</evidence>
<organism evidence="4 5">
    <name type="scientific">Thiomicrorhabdus lithotrophica</name>
    <dbReference type="NCBI Taxonomy" id="2949997"/>
    <lineage>
        <taxon>Bacteria</taxon>
        <taxon>Pseudomonadati</taxon>
        <taxon>Pseudomonadota</taxon>
        <taxon>Gammaproteobacteria</taxon>
        <taxon>Thiotrichales</taxon>
        <taxon>Piscirickettsiaceae</taxon>
        <taxon>Thiomicrorhabdus</taxon>
    </lineage>
</organism>
<dbReference type="InterPro" id="IPR029039">
    <property type="entry name" value="Flavoprotein-like_sf"/>
</dbReference>
<dbReference type="InterPro" id="IPR003680">
    <property type="entry name" value="Flavodoxin_fold"/>
</dbReference>
<dbReference type="Pfam" id="PF02525">
    <property type="entry name" value="Flavodoxin_2"/>
    <property type="match status" value="1"/>
</dbReference>
<proteinExistence type="inferred from homology"/>
<dbReference type="Proteomes" id="UP001222275">
    <property type="component" value="Chromosome"/>
</dbReference>
<evidence type="ECO:0000313" key="4">
    <source>
        <dbReference type="EMBL" id="WEJ63564.1"/>
    </source>
</evidence>
<evidence type="ECO:0000259" key="3">
    <source>
        <dbReference type="Pfam" id="PF02525"/>
    </source>
</evidence>
<feature type="domain" description="Flavodoxin-like fold" evidence="3">
    <location>
        <begin position="3"/>
        <end position="177"/>
    </location>
</feature>
<dbReference type="RefSeq" id="WP_275595821.1">
    <property type="nucleotide sequence ID" value="NZ_CP102381.1"/>
</dbReference>
<gene>
    <name evidence="4" type="ORF">NR989_04740</name>
</gene>